<dbReference type="Proteomes" id="UP000015241">
    <property type="component" value="Unassembled WGS sequence"/>
</dbReference>
<organism evidence="3 4">
    <name type="scientific">Fomitopsis schrenkii</name>
    <name type="common">Brown rot fungus</name>
    <dbReference type="NCBI Taxonomy" id="2126942"/>
    <lineage>
        <taxon>Eukaryota</taxon>
        <taxon>Fungi</taxon>
        <taxon>Dikarya</taxon>
        <taxon>Basidiomycota</taxon>
        <taxon>Agaricomycotina</taxon>
        <taxon>Agaricomycetes</taxon>
        <taxon>Polyporales</taxon>
        <taxon>Fomitopsis</taxon>
    </lineage>
</organism>
<sequence length="476" mass="52491">MADFDGAAPVIPPTALAIPPPTGQQSASPPTVTNTSATLQPPRKRKRAVTEDDLTDGFAKICSSHQANDRVGKMDHTEANVVPGHDAKYYDDGADCVIRVEDTLFRVHRFLLARDSSVFQDMFSLPTGEAKEDSAQEGFSDAEPIRLFGESADNFRIFLSVLYALPDELHAYRTASADISRLLTIASLTNKYHFLSTAWWAVSALYSVTSGEFGPPTHPMGDLKRASTTALTQILEIAIRCEHRRLIDFVIESWSNRILNKELAPRAAMRVADRWDLDALRGVAYYVQLMEMGRDFEGRLRITHNPKPHEILPSSGTATDQDTGETAVIPEFTSSRASTPDSLCEDETSPLTSAQLTRLLSGFYSLVSLWDHLRLNEPTFPRLDGCTYHMHGCVATFHTVWCDVARSEKTARYGSADVVGRLRCVEDQLRASTDLACALSPGCKREAMAAVKKCIKEVEEGLSARFVDLTVAGTDD</sequence>
<reference evidence="3 4" key="1">
    <citation type="journal article" date="2012" name="Science">
        <title>The Paleozoic origin of enzymatic lignin decomposition reconstructed from 31 fungal genomes.</title>
        <authorList>
            <person name="Floudas D."/>
            <person name="Binder M."/>
            <person name="Riley R."/>
            <person name="Barry K."/>
            <person name="Blanchette R.A."/>
            <person name="Henrissat B."/>
            <person name="Martinez A.T."/>
            <person name="Otillar R."/>
            <person name="Spatafora J.W."/>
            <person name="Yadav J.S."/>
            <person name="Aerts A."/>
            <person name="Benoit I."/>
            <person name="Boyd A."/>
            <person name="Carlson A."/>
            <person name="Copeland A."/>
            <person name="Coutinho P.M."/>
            <person name="de Vries R.P."/>
            <person name="Ferreira P."/>
            <person name="Findley K."/>
            <person name="Foster B."/>
            <person name="Gaskell J."/>
            <person name="Glotzer D."/>
            <person name="Gorecki P."/>
            <person name="Heitman J."/>
            <person name="Hesse C."/>
            <person name="Hori C."/>
            <person name="Igarashi K."/>
            <person name="Jurgens J.A."/>
            <person name="Kallen N."/>
            <person name="Kersten P."/>
            <person name="Kohler A."/>
            <person name="Kuees U."/>
            <person name="Kumar T.K.A."/>
            <person name="Kuo A."/>
            <person name="LaButti K."/>
            <person name="Larrondo L.F."/>
            <person name="Lindquist E."/>
            <person name="Ling A."/>
            <person name="Lombard V."/>
            <person name="Lucas S."/>
            <person name="Lundell T."/>
            <person name="Martin R."/>
            <person name="McLaughlin D.J."/>
            <person name="Morgenstern I."/>
            <person name="Morin E."/>
            <person name="Murat C."/>
            <person name="Nagy L.G."/>
            <person name="Nolan M."/>
            <person name="Ohm R.A."/>
            <person name="Patyshakuliyeva A."/>
            <person name="Rokas A."/>
            <person name="Ruiz-Duenas F.J."/>
            <person name="Sabat G."/>
            <person name="Salamov A."/>
            <person name="Samejima M."/>
            <person name="Schmutz J."/>
            <person name="Slot J.C."/>
            <person name="St John F."/>
            <person name="Stenlid J."/>
            <person name="Sun H."/>
            <person name="Sun S."/>
            <person name="Syed K."/>
            <person name="Tsang A."/>
            <person name="Wiebenga A."/>
            <person name="Young D."/>
            <person name="Pisabarro A."/>
            <person name="Eastwood D.C."/>
            <person name="Martin F."/>
            <person name="Cullen D."/>
            <person name="Grigoriev I.V."/>
            <person name="Hibbett D.S."/>
        </authorList>
    </citation>
    <scope>NUCLEOTIDE SEQUENCE</scope>
    <source>
        <strain evidence="4">FP-58527</strain>
    </source>
</reference>
<dbReference type="InterPro" id="IPR011333">
    <property type="entry name" value="SKP1/BTB/POZ_sf"/>
</dbReference>
<dbReference type="SMART" id="SM00225">
    <property type="entry name" value="BTB"/>
    <property type="match status" value="1"/>
</dbReference>
<evidence type="ECO:0000313" key="4">
    <source>
        <dbReference type="Proteomes" id="UP000015241"/>
    </source>
</evidence>
<evidence type="ECO:0000256" key="1">
    <source>
        <dbReference type="SAM" id="MobiDB-lite"/>
    </source>
</evidence>
<dbReference type="SUPFAM" id="SSF54695">
    <property type="entry name" value="POZ domain"/>
    <property type="match status" value="1"/>
</dbReference>
<dbReference type="eggNOG" id="ENOG502RCU8">
    <property type="taxonomic scope" value="Eukaryota"/>
</dbReference>
<evidence type="ECO:0000259" key="2">
    <source>
        <dbReference type="PROSITE" id="PS50097"/>
    </source>
</evidence>
<name>S8G498_FOMSC</name>
<feature type="region of interest" description="Disordered" evidence="1">
    <location>
        <begin position="1"/>
        <end position="51"/>
    </location>
</feature>
<evidence type="ECO:0000313" key="3">
    <source>
        <dbReference type="EMBL" id="EPT05075.1"/>
    </source>
</evidence>
<dbReference type="EMBL" id="KE504124">
    <property type="protein sequence ID" value="EPT05075.1"/>
    <property type="molecule type" value="Genomic_DNA"/>
</dbReference>
<dbReference type="Gene3D" id="3.30.710.10">
    <property type="entry name" value="Potassium Channel Kv1.1, Chain A"/>
    <property type="match status" value="1"/>
</dbReference>
<proteinExistence type="predicted"/>
<keyword evidence="4" id="KW-1185">Reference proteome</keyword>
<feature type="compositionally biased region" description="Low complexity" evidence="1">
    <location>
        <begin position="7"/>
        <end position="17"/>
    </location>
</feature>
<dbReference type="OrthoDB" id="3157337at2759"/>
<dbReference type="InParanoid" id="S8G498"/>
<dbReference type="PROSITE" id="PS50097">
    <property type="entry name" value="BTB"/>
    <property type="match status" value="1"/>
</dbReference>
<dbReference type="AlphaFoldDB" id="S8G498"/>
<dbReference type="HOGENOM" id="CLU_040061_1_0_1"/>
<gene>
    <name evidence="3" type="ORF">FOMPIDRAFT_1021458</name>
</gene>
<dbReference type="Pfam" id="PF00651">
    <property type="entry name" value="BTB"/>
    <property type="match status" value="1"/>
</dbReference>
<accession>S8G498</accession>
<feature type="compositionally biased region" description="Polar residues" evidence="1">
    <location>
        <begin position="23"/>
        <end position="39"/>
    </location>
</feature>
<feature type="domain" description="BTB" evidence="2">
    <location>
        <begin position="94"/>
        <end position="171"/>
    </location>
</feature>
<dbReference type="InterPro" id="IPR000210">
    <property type="entry name" value="BTB/POZ_dom"/>
</dbReference>
<dbReference type="CDD" id="cd18186">
    <property type="entry name" value="BTB_POZ_ZBTB_KLHL-like"/>
    <property type="match status" value="1"/>
</dbReference>
<protein>
    <recommendedName>
        <fullName evidence="2">BTB domain-containing protein</fullName>
    </recommendedName>
</protein>